<evidence type="ECO:0000256" key="1">
    <source>
        <dbReference type="ARBA" id="ARBA00006224"/>
    </source>
</evidence>
<accession>A0A183D0V6</accession>
<dbReference type="PANTHER" id="PTHR15691:SF6">
    <property type="entry name" value="WASH COMPLEX SUBUNIT 5"/>
    <property type="match status" value="1"/>
</dbReference>
<dbReference type="Proteomes" id="UP000271098">
    <property type="component" value="Unassembled WGS sequence"/>
</dbReference>
<evidence type="ECO:0000313" key="2">
    <source>
        <dbReference type="EMBL" id="VDK33590.1"/>
    </source>
</evidence>
<organism evidence="4">
    <name type="scientific">Gongylonema pulchrum</name>
    <dbReference type="NCBI Taxonomy" id="637853"/>
    <lineage>
        <taxon>Eukaryota</taxon>
        <taxon>Metazoa</taxon>
        <taxon>Ecdysozoa</taxon>
        <taxon>Nematoda</taxon>
        <taxon>Chromadorea</taxon>
        <taxon>Rhabditida</taxon>
        <taxon>Spirurina</taxon>
        <taxon>Spiruromorpha</taxon>
        <taxon>Spiruroidea</taxon>
        <taxon>Gongylonematidae</taxon>
        <taxon>Gongylonema</taxon>
    </lineage>
</organism>
<reference evidence="2 3" key="2">
    <citation type="submission" date="2018-11" db="EMBL/GenBank/DDBJ databases">
        <authorList>
            <consortium name="Pathogen Informatics"/>
        </authorList>
    </citation>
    <scope>NUCLEOTIDE SEQUENCE [LARGE SCALE GENOMIC DNA]</scope>
</reference>
<evidence type="ECO:0000313" key="3">
    <source>
        <dbReference type="Proteomes" id="UP000271098"/>
    </source>
</evidence>
<dbReference type="GO" id="GO:0007032">
    <property type="term" value="P:endosome organization"/>
    <property type="evidence" value="ECO:0007669"/>
    <property type="project" value="TreeGrafter"/>
</dbReference>
<gene>
    <name evidence="2" type="ORF">GPUH_LOCUS2348</name>
</gene>
<dbReference type="InterPro" id="IPR019393">
    <property type="entry name" value="WASH_strumpellin"/>
</dbReference>
<dbReference type="GO" id="GO:0140285">
    <property type="term" value="P:endosome fission"/>
    <property type="evidence" value="ECO:0007669"/>
    <property type="project" value="TreeGrafter"/>
</dbReference>
<dbReference type="AlphaFoldDB" id="A0A183D0V6"/>
<name>A0A183D0V6_9BILA</name>
<dbReference type="GO" id="GO:0051125">
    <property type="term" value="P:regulation of actin nucleation"/>
    <property type="evidence" value="ECO:0007669"/>
    <property type="project" value="TreeGrafter"/>
</dbReference>
<comment type="similarity">
    <text evidence="1">Belongs to the strumpellin family.</text>
</comment>
<sequence>MGIWCDSKTKKTVLSKESLNILQEALSPMVLYALDRIASFNIVKNLYVFCELQSQLVGPMMNTVLNEIASVDAMALGVMNDVGAHNGECDATLLRELSVLLERCAISDPFMKIYIKKETPQLLKPTMFLMLLAATSKFNVPKKADSTDISAFCAGFACILLQFNAIHEFFVLCGTYVSTVILTTRGAAKQPSILPAARFIAHYSSLPPNV</sequence>
<evidence type="ECO:0000313" key="4">
    <source>
        <dbReference type="WBParaSite" id="GPUH_0000235201-mRNA-1"/>
    </source>
</evidence>
<dbReference type="Pfam" id="PF10266">
    <property type="entry name" value="Strumpellin"/>
    <property type="match status" value="2"/>
</dbReference>
<dbReference type="GO" id="GO:0071203">
    <property type="term" value="C:WASH complex"/>
    <property type="evidence" value="ECO:0007669"/>
    <property type="project" value="InterPro"/>
</dbReference>
<dbReference type="WBParaSite" id="GPUH_0000235201-mRNA-1">
    <property type="protein sequence ID" value="GPUH_0000235201-mRNA-1"/>
    <property type="gene ID" value="GPUH_0000235201"/>
</dbReference>
<dbReference type="GO" id="GO:0005768">
    <property type="term" value="C:endosome"/>
    <property type="evidence" value="ECO:0007669"/>
    <property type="project" value="TreeGrafter"/>
</dbReference>
<dbReference type="GO" id="GO:0030041">
    <property type="term" value="P:actin filament polymerization"/>
    <property type="evidence" value="ECO:0007669"/>
    <property type="project" value="TreeGrafter"/>
</dbReference>
<reference evidence="4" key="1">
    <citation type="submission" date="2016-06" db="UniProtKB">
        <authorList>
            <consortium name="WormBaseParasite"/>
        </authorList>
    </citation>
    <scope>IDENTIFICATION</scope>
</reference>
<proteinExistence type="inferred from homology"/>
<keyword evidence="3" id="KW-1185">Reference proteome</keyword>
<dbReference type="EMBL" id="UYRT01003460">
    <property type="protein sequence ID" value="VDK33590.1"/>
    <property type="molecule type" value="Genomic_DNA"/>
</dbReference>
<dbReference type="PANTHER" id="PTHR15691">
    <property type="entry name" value="WASH COMPLEX SUBUNIT 5"/>
    <property type="match status" value="1"/>
</dbReference>
<protein>
    <submittedName>
        <fullName evidence="4">Mediator of RNA polymerase II transcription subunit 24</fullName>
    </submittedName>
</protein>
<dbReference type="OrthoDB" id="565118at2759"/>